<dbReference type="Proteomes" id="UP000629468">
    <property type="component" value="Unassembled WGS sequence"/>
</dbReference>
<sequence>MNQRTSSNMELGRRGVPKLGGSSAGFIVLIVVLCLIIITSFIAIYFLLREHKSSDEELAQKRKPSGKASYGFPADDAGLQQKFWQPSKYRRLFSTHTHHTPERLPVRSFDDLPLQPPQPSPTYRMTSPDRRNSALTVSTSYGSNIRSLASPTSPSSVRFDTSNVRINLPFERDRFAPSPMTPPPHIYTYLSTPPSSTPSSPTTAPHRLGPSVPRISLVPSTQPVQHERDITLRSMTSSSGHATFEGGTKFIETF</sequence>
<organism evidence="3 4">
    <name type="scientific">Agaricus bisporus var. burnettii</name>
    <dbReference type="NCBI Taxonomy" id="192524"/>
    <lineage>
        <taxon>Eukaryota</taxon>
        <taxon>Fungi</taxon>
        <taxon>Dikarya</taxon>
        <taxon>Basidiomycota</taxon>
        <taxon>Agaricomycotina</taxon>
        <taxon>Agaricomycetes</taxon>
        <taxon>Agaricomycetidae</taxon>
        <taxon>Agaricales</taxon>
        <taxon>Agaricineae</taxon>
        <taxon>Agaricaceae</taxon>
        <taxon>Agaricus</taxon>
    </lineage>
</organism>
<name>A0A8H7F5F3_AGABI</name>
<protein>
    <submittedName>
        <fullName evidence="3">Uncharacterized protein</fullName>
    </submittedName>
</protein>
<reference evidence="3 4" key="1">
    <citation type="journal article" name="Sci. Rep.">
        <title>Telomere-to-telomere assembled and centromere annotated genomes of the two main subspecies of the button mushroom Agaricus bisporus reveal especially polymorphic chromosome ends.</title>
        <authorList>
            <person name="Sonnenberg A.S.M."/>
            <person name="Sedaghat-Telgerd N."/>
            <person name="Lavrijssen B."/>
            <person name="Ohm R.A."/>
            <person name="Hendrickx P.M."/>
            <person name="Scholtmeijer K."/>
            <person name="Baars J.J.P."/>
            <person name="van Peer A."/>
        </authorList>
    </citation>
    <scope>NUCLEOTIDE SEQUENCE [LARGE SCALE GENOMIC DNA]</scope>
    <source>
        <strain evidence="3 4">H119_p4</strain>
    </source>
</reference>
<feature type="transmembrane region" description="Helical" evidence="2">
    <location>
        <begin position="24"/>
        <end position="48"/>
    </location>
</feature>
<evidence type="ECO:0000256" key="1">
    <source>
        <dbReference type="SAM" id="MobiDB-lite"/>
    </source>
</evidence>
<evidence type="ECO:0000313" key="3">
    <source>
        <dbReference type="EMBL" id="KAF7777645.1"/>
    </source>
</evidence>
<comment type="caution">
    <text evidence="3">The sequence shown here is derived from an EMBL/GenBank/DDBJ whole genome shotgun (WGS) entry which is preliminary data.</text>
</comment>
<keyword evidence="2" id="KW-0812">Transmembrane</keyword>
<accession>A0A8H7F5F3</accession>
<keyword evidence="2" id="KW-1133">Transmembrane helix</keyword>
<dbReference type="AlphaFoldDB" id="A0A8H7F5F3"/>
<evidence type="ECO:0000256" key="2">
    <source>
        <dbReference type="SAM" id="Phobius"/>
    </source>
</evidence>
<keyword evidence="2" id="KW-0472">Membrane</keyword>
<gene>
    <name evidence="3" type="ORF">Agabi119p4_3717</name>
</gene>
<proteinExistence type="predicted"/>
<evidence type="ECO:0000313" key="4">
    <source>
        <dbReference type="Proteomes" id="UP000629468"/>
    </source>
</evidence>
<feature type="region of interest" description="Disordered" evidence="1">
    <location>
        <begin position="103"/>
        <end position="131"/>
    </location>
</feature>
<dbReference type="EMBL" id="JABXXO010000005">
    <property type="protein sequence ID" value="KAF7777645.1"/>
    <property type="molecule type" value="Genomic_DNA"/>
</dbReference>